<accession>A0A942TPL2</accession>
<dbReference type="InterPro" id="IPR017853">
    <property type="entry name" value="GH"/>
</dbReference>
<name>A0A942TPL2_9BACI</name>
<protein>
    <submittedName>
        <fullName evidence="1">Uncharacterized protein</fullName>
    </submittedName>
</protein>
<sequence length="359" mass="41917">MAKLEKLRLGVAYHGNRILKHVDSDLRNIIDHNFNMILHTFSHNDWDRHRNVMKEIIQMSEGYGLEVWVNNWGLAGPPGDKSHFLGYSPDSHQIYSDGSMDPVRVCLNSPEFRSFTKEWIDVIKEAGAKKVFWDEPHLGAKTVDNNGKPIIYSCMCKRCQKLFKERYQHDMPVEFTKEVEEFRSWTIRDYFSEVTQYSNQKSMDNIICVMLEEQHGINLRALDYIAEMDTMDNIGATPYWQLNPDVYIEPYEYVYNATKLNMDICSRHNKDHNIWIQGWNTPAGREEEIIYASEAAYDAGARTILVWGYRGCESNDYGSKNPDLTWKVVGDAMTRLKNRHRDEQLATLREKGQQQLVTK</sequence>
<keyword evidence="2" id="KW-1185">Reference proteome</keyword>
<dbReference type="SUPFAM" id="SSF51445">
    <property type="entry name" value="(Trans)glycosidases"/>
    <property type="match status" value="1"/>
</dbReference>
<evidence type="ECO:0000313" key="2">
    <source>
        <dbReference type="Proteomes" id="UP000682713"/>
    </source>
</evidence>
<dbReference type="EMBL" id="JAGYPJ010000001">
    <property type="protein sequence ID" value="MBS4202140.1"/>
    <property type="molecule type" value="Genomic_DNA"/>
</dbReference>
<dbReference type="Gene3D" id="3.20.20.80">
    <property type="entry name" value="Glycosidases"/>
    <property type="match status" value="2"/>
</dbReference>
<dbReference type="AlphaFoldDB" id="A0A942TPL2"/>
<dbReference type="RefSeq" id="WP_213112543.1">
    <property type="nucleotide sequence ID" value="NZ_JAGYPJ010000001.1"/>
</dbReference>
<evidence type="ECO:0000313" key="1">
    <source>
        <dbReference type="EMBL" id="MBS4202140.1"/>
    </source>
</evidence>
<gene>
    <name evidence="1" type="ORF">KHA93_21250</name>
</gene>
<dbReference type="Proteomes" id="UP000682713">
    <property type="component" value="Unassembled WGS sequence"/>
</dbReference>
<organism evidence="1 2">
    <name type="scientific">Lederbergia citrisecunda</name>
    <dbReference type="NCBI Taxonomy" id="2833583"/>
    <lineage>
        <taxon>Bacteria</taxon>
        <taxon>Bacillati</taxon>
        <taxon>Bacillota</taxon>
        <taxon>Bacilli</taxon>
        <taxon>Bacillales</taxon>
        <taxon>Bacillaceae</taxon>
        <taxon>Lederbergia</taxon>
    </lineage>
</organism>
<reference evidence="1 2" key="1">
    <citation type="submission" date="2021-05" db="EMBL/GenBank/DDBJ databases">
        <title>Novel Bacillus species.</title>
        <authorList>
            <person name="Liu G."/>
        </authorList>
    </citation>
    <scope>NUCLEOTIDE SEQUENCE [LARGE SCALE GENOMIC DNA]</scope>
    <source>
        <strain evidence="1 2">FJAT-49732</strain>
    </source>
</reference>
<proteinExistence type="predicted"/>
<comment type="caution">
    <text evidence="1">The sequence shown here is derived from an EMBL/GenBank/DDBJ whole genome shotgun (WGS) entry which is preliminary data.</text>
</comment>